<reference evidence="2 3" key="1">
    <citation type="submission" date="2020-07" db="EMBL/GenBank/DDBJ databases">
        <title>Genomic Encyclopedia of Type Strains, Phase IV (KMG-IV): sequencing the most valuable type-strain genomes for metagenomic binning, comparative biology and taxonomic classification.</title>
        <authorList>
            <person name="Goeker M."/>
        </authorList>
    </citation>
    <scope>NUCLEOTIDE SEQUENCE [LARGE SCALE GENOMIC DNA]</scope>
    <source>
        <strain evidence="2 3">DSM 45533</strain>
    </source>
</reference>
<evidence type="ECO:0000313" key="3">
    <source>
        <dbReference type="Proteomes" id="UP000530928"/>
    </source>
</evidence>
<evidence type="ECO:0000313" key="2">
    <source>
        <dbReference type="EMBL" id="MBA2897664.1"/>
    </source>
</evidence>
<name>A0A7W0CUM9_9ACTN</name>
<dbReference type="EMBL" id="JACDUR010000012">
    <property type="protein sequence ID" value="MBA2897664.1"/>
    <property type="molecule type" value="Genomic_DNA"/>
</dbReference>
<comment type="caution">
    <text evidence="2">The sequence shown here is derived from an EMBL/GenBank/DDBJ whole genome shotgun (WGS) entry which is preliminary data.</text>
</comment>
<keyword evidence="3" id="KW-1185">Reference proteome</keyword>
<protein>
    <recommendedName>
        <fullName evidence="4">GIY-YIG nuclease family protein</fullName>
    </recommendedName>
</protein>
<proteinExistence type="predicted"/>
<sequence length="236" mass="26510">MPAARLAAFPLVVTLSEYPDEPIKIRARHKVADMRLIERHNAKGLDKDWNVPGVYILLDRPDTEGRWGAYVGKATSPGLRNRVLQQLKARDHWYRALLIRYASNEDEKLNSAEAGWLEGEIYHCLDSAESVDLHNRNRPHDLTLSIDDEASLLDYMIPIESMLRVMGHALLHRNLIITDDTQLRASATGLRTLRERTRPCGQPLPTPTPNAGSRESTSSAGRSRVASPDYEGEPVT</sequence>
<organism evidence="2 3">
    <name type="scientific">Nonomuraea soli</name>
    <dbReference type="NCBI Taxonomy" id="1032476"/>
    <lineage>
        <taxon>Bacteria</taxon>
        <taxon>Bacillati</taxon>
        <taxon>Actinomycetota</taxon>
        <taxon>Actinomycetes</taxon>
        <taxon>Streptosporangiales</taxon>
        <taxon>Streptosporangiaceae</taxon>
        <taxon>Nonomuraea</taxon>
    </lineage>
</organism>
<evidence type="ECO:0000256" key="1">
    <source>
        <dbReference type="SAM" id="MobiDB-lite"/>
    </source>
</evidence>
<dbReference type="AlphaFoldDB" id="A0A7W0CUM9"/>
<evidence type="ECO:0008006" key="4">
    <source>
        <dbReference type="Google" id="ProtNLM"/>
    </source>
</evidence>
<dbReference type="RefSeq" id="WP_181616353.1">
    <property type="nucleotide sequence ID" value="NZ_BAABAM010000014.1"/>
</dbReference>
<dbReference type="Proteomes" id="UP000530928">
    <property type="component" value="Unassembled WGS sequence"/>
</dbReference>
<gene>
    <name evidence="2" type="ORF">HNR30_009066</name>
</gene>
<feature type="region of interest" description="Disordered" evidence="1">
    <location>
        <begin position="193"/>
        <end position="236"/>
    </location>
</feature>
<accession>A0A7W0CUM9</accession>
<feature type="compositionally biased region" description="Polar residues" evidence="1">
    <location>
        <begin position="209"/>
        <end position="221"/>
    </location>
</feature>